<dbReference type="InterPro" id="IPR019321">
    <property type="entry name" value="Nucleoporin_Nup88"/>
</dbReference>
<protein>
    <submittedName>
        <fullName evidence="9">Uncharacterized protein</fullName>
    </submittedName>
</protein>
<comment type="caution">
    <text evidence="9">The sequence shown here is derived from an EMBL/GenBank/DDBJ whole genome shotgun (WGS) entry which is preliminary data.</text>
</comment>
<evidence type="ECO:0000256" key="6">
    <source>
        <dbReference type="ARBA" id="ARBA00023132"/>
    </source>
</evidence>
<evidence type="ECO:0000256" key="4">
    <source>
        <dbReference type="ARBA" id="ARBA00022927"/>
    </source>
</evidence>
<evidence type="ECO:0000256" key="8">
    <source>
        <dbReference type="SAM" id="Coils"/>
    </source>
</evidence>
<keyword evidence="4" id="KW-0653">Protein transport</keyword>
<evidence type="ECO:0000256" key="3">
    <source>
        <dbReference type="ARBA" id="ARBA00022816"/>
    </source>
</evidence>
<dbReference type="GO" id="GO:0006406">
    <property type="term" value="P:mRNA export from nucleus"/>
    <property type="evidence" value="ECO:0007669"/>
    <property type="project" value="TreeGrafter"/>
</dbReference>
<accession>A0A8H5GRW8</accession>
<dbReference type="GO" id="GO:0000055">
    <property type="term" value="P:ribosomal large subunit export from nucleus"/>
    <property type="evidence" value="ECO:0007669"/>
    <property type="project" value="InterPro"/>
</dbReference>
<evidence type="ECO:0000256" key="5">
    <source>
        <dbReference type="ARBA" id="ARBA00023010"/>
    </source>
</evidence>
<keyword evidence="8" id="KW-0175">Coiled coil</keyword>
<proteinExistence type="predicted"/>
<dbReference type="Pfam" id="PF10168">
    <property type="entry name" value="Nup88"/>
    <property type="match status" value="2"/>
</dbReference>
<dbReference type="AlphaFoldDB" id="A0A8H5GRW8"/>
<name>A0A8H5GRW8_9AGAR</name>
<evidence type="ECO:0000313" key="9">
    <source>
        <dbReference type="EMBL" id="KAF5370096.1"/>
    </source>
</evidence>
<feature type="coiled-coil region" evidence="8">
    <location>
        <begin position="691"/>
        <end position="718"/>
    </location>
</feature>
<dbReference type="GO" id="GO:0017056">
    <property type="term" value="F:structural constituent of nuclear pore"/>
    <property type="evidence" value="ECO:0007669"/>
    <property type="project" value="InterPro"/>
</dbReference>
<evidence type="ECO:0000313" key="10">
    <source>
        <dbReference type="Proteomes" id="UP000559256"/>
    </source>
</evidence>
<dbReference type="PANTHER" id="PTHR13257">
    <property type="entry name" value="NUCLEOPORIN NUP84-RELATED"/>
    <property type="match status" value="1"/>
</dbReference>
<gene>
    <name evidence="9" type="ORF">D9758_001201</name>
</gene>
<reference evidence="9 10" key="1">
    <citation type="journal article" date="2020" name="ISME J.">
        <title>Uncovering the hidden diversity of litter-decomposition mechanisms in mushroom-forming fungi.</title>
        <authorList>
            <person name="Floudas D."/>
            <person name="Bentzer J."/>
            <person name="Ahren D."/>
            <person name="Johansson T."/>
            <person name="Persson P."/>
            <person name="Tunlid A."/>
        </authorList>
    </citation>
    <scope>NUCLEOTIDE SEQUENCE [LARGE SCALE GENOMIC DNA]</scope>
    <source>
        <strain evidence="9 10">CBS 291.85</strain>
    </source>
</reference>
<dbReference type="SUPFAM" id="SSF50978">
    <property type="entry name" value="WD40 repeat-like"/>
    <property type="match status" value="1"/>
</dbReference>
<evidence type="ECO:0000256" key="2">
    <source>
        <dbReference type="ARBA" id="ARBA00022448"/>
    </source>
</evidence>
<evidence type="ECO:0000256" key="1">
    <source>
        <dbReference type="ARBA" id="ARBA00004567"/>
    </source>
</evidence>
<dbReference type="InterPro" id="IPR036322">
    <property type="entry name" value="WD40_repeat_dom_sf"/>
</dbReference>
<organism evidence="9 10">
    <name type="scientific">Tetrapyrgos nigripes</name>
    <dbReference type="NCBI Taxonomy" id="182062"/>
    <lineage>
        <taxon>Eukaryota</taxon>
        <taxon>Fungi</taxon>
        <taxon>Dikarya</taxon>
        <taxon>Basidiomycota</taxon>
        <taxon>Agaricomycotina</taxon>
        <taxon>Agaricomycetes</taxon>
        <taxon>Agaricomycetidae</taxon>
        <taxon>Agaricales</taxon>
        <taxon>Marasmiineae</taxon>
        <taxon>Marasmiaceae</taxon>
        <taxon>Tetrapyrgos</taxon>
    </lineage>
</organism>
<sequence length="843" mass="92532">MYNDDAPSVILNGHPIFSPSKNVSSAPSSSQWNVELSAKTLSQFLDANDNGEGASLSGRRQVMLLRDTDLILAAGKSIRMASLSGTKIQRSTTKSYKTLHTPNIEFDIHQIALNPNGKLLAVAGAFQVAVIVLPRAGYSRLVPENIECKSVQVGQFYHASNSAPPVVKIEWHPWGEGGSTLMVMTVDGKLREYDISVDAEEPQQVLSFVPERKARMSFIAEDSAEREVVSFTLGKGRADWGPLTVYALMKSGDVYSICPYMPRNASVPSVYVHSLECFIAAKQEFLSQGGTSAASKNLSTLYDYQHKYISALIKQLPPGTVFPSPSRSVLMHPPTTIKSAPARQGPFLLQPSPRILDGSDGGDATDITYLNFSEDYDQDADGQGGTTENLGVVLIAYQDGKIDFCLDVEKVEARWETKQIPNTDLPMFAVYETIDLGLVSVLGSNSSQELLQGNYPVCLPDPIHTDTIYVYHAFGVHALHLRPVLQNIIAMLHSEDDSTSSSAITTNTVIQPILSTFSVQRKSSNPVIALAVPDDVYLPYSILVLTSSMRITSFALNPQPESLSTTSKPPAIEGLKIPGLKPADDGPLAYVSLLGTAPWKPPEILSRPGGLPSNPKLSLPDGTQSELILTPDTMRYLASTVAQLSAQIHEIQLAYRGAEGRAALQGQELLRLTSKCRELLGKIENLRVSRLNETETRLMKAQEEQKTLMRRLDRMIQTMMEKASPELSEHETKWFEELKRMKEDVVGAGKYDEGSLASRTKSLQREFDRLMPSLKAMVVKEQLRKSKTAESTRSLGFSQAFELGERSNFERARISEVENDILKLAELLDVTLGRPPSSTATEG</sequence>
<dbReference type="OrthoDB" id="341482at2759"/>
<dbReference type="PANTHER" id="PTHR13257:SF0">
    <property type="entry name" value="NUCLEAR PORE COMPLEX PROTEIN NUP88"/>
    <property type="match status" value="1"/>
</dbReference>
<dbReference type="EMBL" id="JAACJM010000012">
    <property type="protein sequence ID" value="KAF5370096.1"/>
    <property type="molecule type" value="Genomic_DNA"/>
</dbReference>
<dbReference type="GO" id="GO:0000056">
    <property type="term" value="P:ribosomal small subunit export from nucleus"/>
    <property type="evidence" value="ECO:0007669"/>
    <property type="project" value="InterPro"/>
</dbReference>
<keyword evidence="10" id="KW-1185">Reference proteome</keyword>
<dbReference type="GO" id="GO:0006606">
    <property type="term" value="P:protein import into nucleus"/>
    <property type="evidence" value="ECO:0007669"/>
    <property type="project" value="TreeGrafter"/>
</dbReference>
<comment type="subcellular location">
    <subcellularLocation>
        <location evidence="1">Nucleus</location>
        <location evidence="1">Nuclear pore complex</location>
    </subcellularLocation>
</comment>
<evidence type="ECO:0000256" key="7">
    <source>
        <dbReference type="ARBA" id="ARBA00023242"/>
    </source>
</evidence>
<dbReference type="GO" id="GO:0005643">
    <property type="term" value="C:nuclear pore"/>
    <property type="evidence" value="ECO:0007669"/>
    <property type="project" value="UniProtKB-SubCell"/>
</dbReference>
<keyword evidence="3" id="KW-0509">mRNA transport</keyword>
<keyword evidence="7" id="KW-0539">Nucleus</keyword>
<keyword evidence="2" id="KW-0813">Transport</keyword>
<dbReference type="Proteomes" id="UP000559256">
    <property type="component" value="Unassembled WGS sequence"/>
</dbReference>
<dbReference type="InterPro" id="IPR037700">
    <property type="entry name" value="NUP88/NUP82"/>
</dbReference>
<keyword evidence="6" id="KW-0906">Nuclear pore complex</keyword>
<keyword evidence="5" id="KW-0811">Translocation</keyword>